<dbReference type="Gene3D" id="3.40.50.2300">
    <property type="match status" value="1"/>
</dbReference>
<dbReference type="SMART" id="SM00448">
    <property type="entry name" value="REC"/>
    <property type="match status" value="1"/>
</dbReference>
<accession>A0A372ILS9</accession>
<sequence>MKEPVSILLVDDHALFRESLVRLLESEPNFQVAGHCATITEALQRLGNTRVDVILLDYDLGQEAGTDLLGRLSSCGKKVKVVMVTAGMGDSVTRNALQAGVAGIIFKHSGPGQLIEAIRRVAGGEMWLDSGAIQSLLVASGEARDSQPQSPSLTSRQREVLSGILDGLTNKEIALKMQTSETSVKAIIQDLFQKAGVRTRSQLVRIAFEKHSADWVDRRS</sequence>
<dbReference type="InterPro" id="IPR000792">
    <property type="entry name" value="Tscrpt_reg_LuxR_C"/>
</dbReference>
<evidence type="ECO:0000259" key="5">
    <source>
        <dbReference type="PROSITE" id="PS50110"/>
    </source>
</evidence>
<feature type="domain" description="Response regulatory" evidence="5">
    <location>
        <begin position="6"/>
        <end position="122"/>
    </location>
</feature>
<gene>
    <name evidence="6" type="ORF">D0Y96_14765</name>
</gene>
<evidence type="ECO:0000256" key="2">
    <source>
        <dbReference type="ARBA" id="ARBA00023125"/>
    </source>
</evidence>
<keyword evidence="7" id="KW-1185">Reference proteome</keyword>
<dbReference type="InterPro" id="IPR011006">
    <property type="entry name" value="CheY-like_superfamily"/>
</dbReference>
<dbReference type="SUPFAM" id="SSF52172">
    <property type="entry name" value="CheY-like"/>
    <property type="match status" value="1"/>
</dbReference>
<keyword evidence="1 3" id="KW-0597">Phosphoprotein</keyword>
<dbReference type="SUPFAM" id="SSF46894">
    <property type="entry name" value="C-terminal effector domain of the bipartite response regulators"/>
    <property type="match status" value="1"/>
</dbReference>
<dbReference type="InterPro" id="IPR016032">
    <property type="entry name" value="Sig_transdc_resp-reg_C-effctor"/>
</dbReference>
<dbReference type="PANTHER" id="PTHR45566">
    <property type="entry name" value="HTH-TYPE TRANSCRIPTIONAL REGULATOR YHJB-RELATED"/>
    <property type="match status" value="1"/>
</dbReference>
<dbReference type="InterPro" id="IPR051015">
    <property type="entry name" value="EvgA-like"/>
</dbReference>
<reference evidence="6 7" key="1">
    <citation type="submission" date="2018-08" db="EMBL/GenBank/DDBJ databases">
        <title>Acidipila sp. 4G-K13, an acidobacterium isolated from forest soil.</title>
        <authorList>
            <person name="Gao Z.-H."/>
            <person name="Qiu L.-H."/>
        </authorList>
    </citation>
    <scope>NUCLEOTIDE SEQUENCE [LARGE SCALE GENOMIC DNA]</scope>
    <source>
        <strain evidence="6 7">4G-K13</strain>
    </source>
</reference>
<keyword evidence="2 6" id="KW-0238">DNA-binding</keyword>
<proteinExistence type="predicted"/>
<dbReference type="Pfam" id="PF00072">
    <property type="entry name" value="Response_reg"/>
    <property type="match status" value="1"/>
</dbReference>
<evidence type="ECO:0000313" key="6">
    <source>
        <dbReference type="EMBL" id="RFU15711.1"/>
    </source>
</evidence>
<evidence type="ECO:0000256" key="3">
    <source>
        <dbReference type="PROSITE-ProRule" id="PRU00169"/>
    </source>
</evidence>
<dbReference type="InterPro" id="IPR001789">
    <property type="entry name" value="Sig_transdc_resp-reg_receiver"/>
</dbReference>
<feature type="domain" description="HTH luxR-type" evidence="4">
    <location>
        <begin position="146"/>
        <end position="211"/>
    </location>
</feature>
<dbReference type="AlphaFoldDB" id="A0A372ILS9"/>
<dbReference type="GO" id="GO:0000160">
    <property type="term" value="P:phosphorelay signal transduction system"/>
    <property type="evidence" value="ECO:0007669"/>
    <property type="project" value="InterPro"/>
</dbReference>
<name>A0A372ILS9_9BACT</name>
<organism evidence="6 7">
    <name type="scientific">Paracidobacterium acidisoli</name>
    <dbReference type="NCBI Taxonomy" id="2303751"/>
    <lineage>
        <taxon>Bacteria</taxon>
        <taxon>Pseudomonadati</taxon>
        <taxon>Acidobacteriota</taxon>
        <taxon>Terriglobia</taxon>
        <taxon>Terriglobales</taxon>
        <taxon>Acidobacteriaceae</taxon>
        <taxon>Paracidobacterium</taxon>
    </lineage>
</organism>
<comment type="caution">
    <text evidence="6">The sequence shown here is derived from an EMBL/GenBank/DDBJ whole genome shotgun (WGS) entry which is preliminary data.</text>
</comment>
<dbReference type="Pfam" id="PF00196">
    <property type="entry name" value="GerE"/>
    <property type="match status" value="1"/>
</dbReference>
<feature type="modified residue" description="4-aspartylphosphate" evidence="3">
    <location>
        <position position="57"/>
    </location>
</feature>
<dbReference type="CDD" id="cd17535">
    <property type="entry name" value="REC_NarL-like"/>
    <property type="match status" value="1"/>
</dbReference>
<dbReference type="CDD" id="cd06170">
    <property type="entry name" value="LuxR_C_like"/>
    <property type="match status" value="1"/>
</dbReference>
<evidence type="ECO:0000259" key="4">
    <source>
        <dbReference type="PROSITE" id="PS50043"/>
    </source>
</evidence>
<dbReference type="PRINTS" id="PR00038">
    <property type="entry name" value="HTHLUXR"/>
</dbReference>
<dbReference type="PROSITE" id="PS50110">
    <property type="entry name" value="RESPONSE_REGULATORY"/>
    <property type="match status" value="1"/>
</dbReference>
<protein>
    <submittedName>
        <fullName evidence="6">DNA-binding response regulator</fullName>
    </submittedName>
</protein>
<dbReference type="GO" id="GO:0006355">
    <property type="term" value="P:regulation of DNA-templated transcription"/>
    <property type="evidence" value="ECO:0007669"/>
    <property type="project" value="InterPro"/>
</dbReference>
<dbReference type="PANTHER" id="PTHR45566:SF1">
    <property type="entry name" value="HTH-TYPE TRANSCRIPTIONAL REGULATOR YHJB-RELATED"/>
    <property type="match status" value="1"/>
</dbReference>
<evidence type="ECO:0000256" key="1">
    <source>
        <dbReference type="ARBA" id="ARBA00022553"/>
    </source>
</evidence>
<dbReference type="Proteomes" id="UP000264702">
    <property type="component" value="Unassembled WGS sequence"/>
</dbReference>
<dbReference type="EMBL" id="QVQT01000005">
    <property type="protein sequence ID" value="RFU15711.1"/>
    <property type="molecule type" value="Genomic_DNA"/>
</dbReference>
<evidence type="ECO:0000313" key="7">
    <source>
        <dbReference type="Proteomes" id="UP000264702"/>
    </source>
</evidence>
<dbReference type="SMART" id="SM00421">
    <property type="entry name" value="HTH_LUXR"/>
    <property type="match status" value="1"/>
</dbReference>
<dbReference type="GO" id="GO:0003677">
    <property type="term" value="F:DNA binding"/>
    <property type="evidence" value="ECO:0007669"/>
    <property type="project" value="UniProtKB-KW"/>
</dbReference>
<dbReference type="PROSITE" id="PS50043">
    <property type="entry name" value="HTH_LUXR_2"/>
    <property type="match status" value="1"/>
</dbReference>
<dbReference type="RefSeq" id="WP_117301362.1">
    <property type="nucleotide sequence ID" value="NZ_QVQT02000005.1"/>
</dbReference>
<dbReference type="InterPro" id="IPR058245">
    <property type="entry name" value="NreC/VraR/RcsB-like_REC"/>
</dbReference>
<dbReference type="OrthoDB" id="9796655at2"/>